<dbReference type="Proteomes" id="UP000242450">
    <property type="component" value="Chromosome 19"/>
</dbReference>
<keyword evidence="3" id="KW-1185">Reference proteome</keyword>
<name>A0A212CIE8_CEREH</name>
<evidence type="ECO:0000256" key="1">
    <source>
        <dbReference type="SAM" id="MobiDB-lite"/>
    </source>
</evidence>
<dbReference type="AlphaFoldDB" id="A0A212CIE8"/>
<gene>
    <name evidence="2" type="ORF">Celaphus_00012907</name>
</gene>
<sequence>MAKETSLLICLEVEFMVKAGSRVPRPPESFQKCNTQRAAGARRNPGAGLPDANCLVIKKEEEQKKKEDDMQQSKEPVQDDSDLDCKHRESEALLQRIGPVVSWMPNFRSGPPEEQRSEDSTALKKAGGLGTNPPESTSTPNPLASSHPLGGQVAGDVPGFFGQELGSRLEQTQETRQLPDRCCPRSRGHQSPR</sequence>
<feature type="compositionally biased region" description="Basic residues" evidence="1">
    <location>
        <begin position="184"/>
        <end position="193"/>
    </location>
</feature>
<reference evidence="2 3" key="1">
    <citation type="journal article" date="2018" name="Mol. Genet. Genomics">
        <title>The red deer Cervus elaphus genome CerEla1.0: sequencing, annotating, genes, and chromosomes.</title>
        <authorList>
            <person name="Bana N.A."/>
            <person name="Nyiri A."/>
            <person name="Nagy J."/>
            <person name="Frank K."/>
            <person name="Nagy T."/>
            <person name="Steger V."/>
            <person name="Schiller M."/>
            <person name="Lakatos P."/>
            <person name="Sugar L."/>
            <person name="Horn P."/>
            <person name="Barta E."/>
            <person name="Orosz L."/>
        </authorList>
    </citation>
    <scope>NUCLEOTIDE SEQUENCE [LARGE SCALE GENOMIC DNA]</scope>
    <source>
        <strain evidence="2">Hungarian</strain>
    </source>
</reference>
<feature type="region of interest" description="Disordered" evidence="1">
    <location>
        <begin position="22"/>
        <end position="193"/>
    </location>
</feature>
<evidence type="ECO:0000313" key="3">
    <source>
        <dbReference type="Proteomes" id="UP000242450"/>
    </source>
</evidence>
<feature type="compositionally biased region" description="Low complexity" evidence="1">
    <location>
        <begin position="37"/>
        <end position="48"/>
    </location>
</feature>
<feature type="compositionally biased region" description="Basic and acidic residues" evidence="1">
    <location>
        <begin position="111"/>
        <end position="122"/>
    </location>
</feature>
<organism evidence="2 3">
    <name type="scientific">Cervus elaphus hippelaphus</name>
    <name type="common">European red deer</name>
    <dbReference type="NCBI Taxonomy" id="46360"/>
    <lineage>
        <taxon>Eukaryota</taxon>
        <taxon>Metazoa</taxon>
        <taxon>Chordata</taxon>
        <taxon>Craniata</taxon>
        <taxon>Vertebrata</taxon>
        <taxon>Euteleostomi</taxon>
        <taxon>Mammalia</taxon>
        <taxon>Eutheria</taxon>
        <taxon>Laurasiatheria</taxon>
        <taxon>Artiodactyla</taxon>
        <taxon>Ruminantia</taxon>
        <taxon>Pecora</taxon>
        <taxon>Cervidae</taxon>
        <taxon>Cervinae</taxon>
        <taxon>Cervus</taxon>
    </lineage>
</organism>
<feature type="compositionally biased region" description="Basic and acidic residues" evidence="1">
    <location>
        <begin position="57"/>
        <end position="72"/>
    </location>
</feature>
<feature type="compositionally biased region" description="Low complexity" evidence="1">
    <location>
        <begin position="131"/>
        <end position="142"/>
    </location>
</feature>
<feature type="compositionally biased region" description="Basic and acidic residues" evidence="1">
    <location>
        <begin position="171"/>
        <end position="183"/>
    </location>
</feature>
<accession>A0A212CIE8</accession>
<protein>
    <submittedName>
        <fullName evidence="2">Uncharacterized protein</fullName>
    </submittedName>
</protein>
<comment type="caution">
    <text evidence="2">The sequence shown here is derived from an EMBL/GenBank/DDBJ whole genome shotgun (WGS) entry which is preliminary data.</text>
</comment>
<evidence type="ECO:0000313" key="2">
    <source>
        <dbReference type="EMBL" id="OWK05788.1"/>
    </source>
</evidence>
<proteinExistence type="predicted"/>
<dbReference type="EMBL" id="MKHE01000019">
    <property type="protein sequence ID" value="OWK05788.1"/>
    <property type="molecule type" value="Genomic_DNA"/>
</dbReference>